<evidence type="ECO:0000313" key="3">
    <source>
        <dbReference type="Proteomes" id="UP000028984"/>
    </source>
</evidence>
<dbReference type="PROSITE" id="PS51257">
    <property type="entry name" value="PROKAR_LIPOPROTEIN"/>
    <property type="match status" value="1"/>
</dbReference>
<accession>A0A087CKN8</accession>
<dbReference type="STRING" id="1437610.BREU_2242"/>
<dbReference type="Pfam" id="PF13416">
    <property type="entry name" value="SBP_bac_8"/>
    <property type="match status" value="1"/>
</dbReference>
<feature type="chain" id="PRO_5038529495" evidence="1">
    <location>
        <begin position="24"/>
        <end position="455"/>
    </location>
</feature>
<sequence length="455" mass="50550">MSTMNMKRILAAGVAVVTMFSLAACGSTAADPNKGHVYFLNSKSEIVDQLEQLAADYTAETGVQVEVQSATSGTYESTLTSELAKSNAPTMFTIAGYDEFAKYQKYTAPLQDTDVYKLLNDEGKANSHKVGDNAYTLPYAAEWYGIIYNKKIVNEYAKKDYAVIKSADDIKDYDTLKSVIEDMQKHKDDLGLQAAIATPALDPSATYRLVAHMTRLPLFYEYRDDNTTFTTDLKGTYLPNYKDLFDLELKNSPTESTMLTAKTYDDVSAEFALGDVAFYPNGVWSYSQIKDNNVADEDLGMLPYWMGIPGEEDYGPASVYDASWAVNVNATEKDKQATLDFIKWLVSSDEGKETLSKEMGFSVPFTTFGDDNQPDNPLTVAARAYDKEGKPSVRSFTVPSQQWQDNMTNALTDYAQGNGDWSAFEKAFVDGWKSEWANNEKVLGMLPESKAFDAQ</sequence>
<keyword evidence="1" id="KW-0732">Signal</keyword>
<dbReference type="eggNOG" id="COG1653">
    <property type="taxonomic scope" value="Bacteria"/>
</dbReference>
<dbReference type="RefSeq" id="WP_238567078.1">
    <property type="nucleotide sequence ID" value="NZ_JDUW01000007.1"/>
</dbReference>
<comment type="caution">
    <text evidence="2">The sequence shown here is derived from an EMBL/GenBank/DDBJ whole genome shotgun (WGS) entry which is preliminary data.</text>
</comment>
<evidence type="ECO:0000256" key="1">
    <source>
        <dbReference type="SAM" id="SignalP"/>
    </source>
</evidence>
<dbReference type="EMBL" id="JGZK01000020">
    <property type="protein sequence ID" value="KFI83838.1"/>
    <property type="molecule type" value="Genomic_DNA"/>
</dbReference>
<gene>
    <name evidence="2" type="ORF">BREU_2242</name>
</gene>
<evidence type="ECO:0000313" key="2">
    <source>
        <dbReference type="EMBL" id="KFI83838.1"/>
    </source>
</evidence>
<dbReference type="PANTHER" id="PTHR43649:SF12">
    <property type="entry name" value="DIACETYLCHITOBIOSE BINDING PROTEIN DASA"/>
    <property type="match status" value="1"/>
</dbReference>
<reference evidence="2 3" key="1">
    <citation type="submission" date="2014-03" db="EMBL/GenBank/DDBJ databases">
        <title>Genomics of Bifidobacteria.</title>
        <authorList>
            <person name="Ventura M."/>
            <person name="Milani C."/>
            <person name="Lugli G.A."/>
        </authorList>
    </citation>
    <scope>NUCLEOTIDE SEQUENCE [LARGE SCALE GENOMIC DNA]</scope>
    <source>
        <strain evidence="2 3">DSM 23975</strain>
    </source>
</reference>
<protein>
    <submittedName>
        <fullName evidence="2">ABC transporter substrate-binding protein</fullName>
    </submittedName>
</protein>
<keyword evidence="3" id="KW-1185">Reference proteome</keyword>
<dbReference type="InterPro" id="IPR050490">
    <property type="entry name" value="Bact_solute-bd_prot1"/>
</dbReference>
<dbReference type="InterPro" id="IPR006059">
    <property type="entry name" value="SBP"/>
</dbReference>
<dbReference type="SUPFAM" id="SSF53850">
    <property type="entry name" value="Periplasmic binding protein-like II"/>
    <property type="match status" value="1"/>
</dbReference>
<dbReference type="Gene3D" id="3.40.190.10">
    <property type="entry name" value="Periplasmic binding protein-like II"/>
    <property type="match status" value="1"/>
</dbReference>
<name>A0A087CKN8_9BIFI</name>
<organism evidence="2 3">
    <name type="scientific">Bifidobacterium reuteri DSM 23975</name>
    <dbReference type="NCBI Taxonomy" id="1437610"/>
    <lineage>
        <taxon>Bacteria</taxon>
        <taxon>Bacillati</taxon>
        <taxon>Actinomycetota</taxon>
        <taxon>Actinomycetes</taxon>
        <taxon>Bifidobacteriales</taxon>
        <taxon>Bifidobacteriaceae</taxon>
        <taxon>Bifidobacterium</taxon>
    </lineage>
</organism>
<dbReference type="Proteomes" id="UP000028984">
    <property type="component" value="Unassembled WGS sequence"/>
</dbReference>
<dbReference type="AlphaFoldDB" id="A0A087CKN8"/>
<feature type="signal peptide" evidence="1">
    <location>
        <begin position="1"/>
        <end position="23"/>
    </location>
</feature>
<proteinExistence type="predicted"/>
<dbReference type="PANTHER" id="PTHR43649">
    <property type="entry name" value="ARABINOSE-BINDING PROTEIN-RELATED"/>
    <property type="match status" value="1"/>
</dbReference>